<evidence type="ECO:0000313" key="3">
    <source>
        <dbReference type="Proteomes" id="UP000070133"/>
    </source>
</evidence>
<name>A0A139H2I5_9PEZI</name>
<evidence type="ECO:0000313" key="2">
    <source>
        <dbReference type="EMBL" id="KXS96579.1"/>
    </source>
</evidence>
<organism evidence="2 3">
    <name type="scientific">Pseudocercospora eumusae</name>
    <dbReference type="NCBI Taxonomy" id="321146"/>
    <lineage>
        <taxon>Eukaryota</taxon>
        <taxon>Fungi</taxon>
        <taxon>Dikarya</taxon>
        <taxon>Ascomycota</taxon>
        <taxon>Pezizomycotina</taxon>
        <taxon>Dothideomycetes</taxon>
        <taxon>Dothideomycetidae</taxon>
        <taxon>Mycosphaerellales</taxon>
        <taxon>Mycosphaerellaceae</taxon>
        <taxon>Pseudocercospora</taxon>
    </lineage>
</organism>
<feature type="region of interest" description="Disordered" evidence="1">
    <location>
        <begin position="193"/>
        <end position="244"/>
    </location>
</feature>
<protein>
    <recommendedName>
        <fullName evidence="4">Clr5 domain-containing protein</fullName>
    </recommendedName>
</protein>
<dbReference type="OrthoDB" id="5392716at2759"/>
<gene>
    <name evidence="2" type="ORF">AC578_11121</name>
</gene>
<evidence type="ECO:0008006" key="4">
    <source>
        <dbReference type="Google" id="ProtNLM"/>
    </source>
</evidence>
<reference evidence="2 3" key="1">
    <citation type="submission" date="2015-07" db="EMBL/GenBank/DDBJ databases">
        <title>Comparative genomics of the Sigatoka disease complex on banana suggests a link between parallel evolutionary changes in Pseudocercospora fijiensis and Pseudocercospora eumusae and increased virulence on the banana host.</title>
        <authorList>
            <person name="Chang T.-C."/>
            <person name="Salvucci A."/>
            <person name="Crous P.W."/>
            <person name="Stergiopoulos I."/>
        </authorList>
    </citation>
    <scope>NUCLEOTIDE SEQUENCE [LARGE SCALE GENOMIC DNA]</scope>
    <source>
        <strain evidence="2 3">CBS 114824</strain>
    </source>
</reference>
<accession>A0A139H2I5</accession>
<dbReference type="Proteomes" id="UP000070133">
    <property type="component" value="Unassembled WGS sequence"/>
</dbReference>
<feature type="compositionally biased region" description="Basic and acidic residues" evidence="1">
    <location>
        <begin position="193"/>
        <end position="204"/>
    </location>
</feature>
<dbReference type="EMBL" id="LFZN01000170">
    <property type="protein sequence ID" value="KXS96579.1"/>
    <property type="molecule type" value="Genomic_DNA"/>
</dbReference>
<sequence>MASPRPPPGRSSKKLEPHQEWIAERYHAKATVEEILVELMTKHHLQIGRSTLTKQIANWGLRVRRPKWEDSQALRRHVKHCFDRLQLTDEAARLELQKHGYDIAPTRLAKLRKEMGMYKRTEKEQRPLQEGQVEEILRKEFEDPQIRDMSLKKLHKYLHAKHNIWGRDRLYDIARKLDPEGPARRLKIQMKETRAKQRAAELRKHQGGQGEEEVPREPDAPQQQLPLPAGPAYPPSTDAANYDPALIYSQPYGYHQAFS</sequence>
<proteinExistence type="predicted"/>
<keyword evidence="3" id="KW-1185">Reference proteome</keyword>
<comment type="caution">
    <text evidence="2">The sequence shown here is derived from an EMBL/GenBank/DDBJ whole genome shotgun (WGS) entry which is preliminary data.</text>
</comment>
<evidence type="ECO:0000256" key="1">
    <source>
        <dbReference type="SAM" id="MobiDB-lite"/>
    </source>
</evidence>
<dbReference type="AlphaFoldDB" id="A0A139H2I5"/>